<evidence type="ECO:0000256" key="9">
    <source>
        <dbReference type="ARBA" id="ARBA00069320"/>
    </source>
</evidence>
<protein>
    <recommendedName>
        <fullName evidence="9">26S proteasome regulatory subunit 6A</fullName>
    </recommendedName>
</protein>
<evidence type="ECO:0000259" key="11">
    <source>
        <dbReference type="SMART" id="SM00382"/>
    </source>
</evidence>
<dbReference type="Gene3D" id="3.40.50.300">
    <property type="entry name" value="P-loop containing nucleotide triphosphate hydrolases"/>
    <property type="match status" value="1"/>
</dbReference>
<reference evidence="12" key="1">
    <citation type="journal article" date="2015" name="Parasitol. Res.">
        <title>Morphological and molecular characterization of Nosema pernyi, a microsporidian parasite in Antheraea pernyi.</title>
        <authorList>
            <person name="Wang Y."/>
            <person name="Liu W."/>
            <person name="Jiang Y."/>
            <person name="Huang L."/>
            <person name="Irfan M."/>
            <person name="Shi S."/>
            <person name="Yang R."/>
            <person name="Qin L."/>
        </authorList>
    </citation>
    <scope>NUCLEOTIDE SEQUENCE</scope>
</reference>
<dbReference type="Pfam" id="PF17862">
    <property type="entry name" value="AAA_lid_3"/>
    <property type="match status" value="1"/>
</dbReference>
<dbReference type="InterPro" id="IPR003593">
    <property type="entry name" value="AAA+_ATPase"/>
</dbReference>
<evidence type="ECO:0000256" key="7">
    <source>
        <dbReference type="ARBA" id="ARBA00022942"/>
    </source>
</evidence>
<dbReference type="Gene3D" id="2.40.50.140">
    <property type="entry name" value="Nucleic acid-binding proteins"/>
    <property type="match status" value="1"/>
</dbReference>
<dbReference type="GO" id="GO:0008540">
    <property type="term" value="C:proteasome regulatory particle, base subcomplex"/>
    <property type="evidence" value="ECO:0007669"/>
    <property type="project" value="UniProtKB-ARBA"/>
</dbReference>
<dbReference type="Pfam" id="PF00004">
    <property type="entry name" value="AAA"/>
    <property type="match status" value="1"/>
</dbReference>
<organism evidence="12">
    <name type="scientific">Nosema pernyi</name>
    <dbReference type="NCBI Taxonomy" id="1112939"/>
    <lineage>
        <taxon>Eukaryota</taxon>
        <taxon>Fungi</taxon>
        <taxon>Fungi incertae sedis</taxon>
        <taxon>Microsporidia</taxon>
        <taxon>Nosematidae</taxon>
        <taxon>Nosema</taxon>
    </lineage>
</organism>
<evidence type="ECO:0000256" key="3">
    <source>
        <dbReference type="ARBA" id="ARBA00006914"/>
    </source>
</evidence>
<feature type="domain" description="AAA+ ATPase" evidence="11">
    <location>
        <begin position="180"/>
        <end position="319"/>
    </location>
</feature>
<sequence>MALVEELKKYDPEVESRSIEEIREKIRLINSETRILQSRINNIKHETATKSAQVAENMEKIRLNKQLPYLVGNVVEVFGKGNGVVNTSTRVTSYLPMLGLVNESDLKPGDLVALHKETNVVFEKLPPNYDTKVKAMELDSKPDETYEDIGGLERQIEELTEAIVLPLTHPERFEKLKIKPPKGVLMYGPPGTGKTLMARACASLTNATFLKLAGPQLVQMYIGDGARLVRDAFALAKDKSPTIIFIDEIDAIGTKRVASDKTGDREVQRTMLELLNQLDGFSSHSNVKIIAATNRVDILDPALLRSGRLDRKIEFPLPNLEGRKRIMQIHSRKMTVADDVNFSELARSTEGFNGAQCKAVCIEAGMAALKKEKDIISHNDFMDGILEVLSRKKSKLVYFT</sequence>
<accession>A0A0N7ABH5</accession>
<dbReference type="InterPro" id="IPR012340">
    <property type="entry name" value="NA-bd_OB-fold"/>
</dbReference>
<evidence type="ECO:0000256" key="8">
    <source>
        <dbReference type="ARBA" id="ARBA00023242"/>
    </source>
</evidence>
<keyword evidence="4" id="KW-0963">Cytoplasm</keyword>
<dbReference type="InterPro" id="IPR041569">
    <property type="entry name" value="AAA_lid_3"/>
</dbReference>
<dbReference type="InterPro" id="IPR003959">
    <property type="entry name" value="ATPase_AAA_core"/>
</dbReference>
<dbReference type="InterPro" id="IPR032501">
    <property type="entry name" value="Prot_ATP_ID_OB_2nd"/>
</dbReference>
<evidence type="ECO:0000313" key="12">
    <source>
        <dbReference type="EMBL" id="AJA32460.1"/>
    </source>
</evidence>
<name>A0A0N7ABH5_9MICR</name>
<dbReference type="Pfam" id="PF16450">
    <property type="entry name" value="Prot_ATP_ID_OB_C"/>
    <property type="match status" value="1"/>
</dbReference>
<keyword evidence="8" id="KW-0539">Nucleus</keyword>
<dbReference type="GO" id="GO:0016887">
    <property type="term" value="F:ATP hydrolysis activity"/>
    <property type="evidence" value="ECO:0007669"/>
    <property type="project" value="InterPro"/>
</dbReference>
<dbReference type="GO" id="GO:0005524">
    <property type="term" value="F:ATP binding"/>
    <property type="evidence" value="ECO:0007669"/>
    <property type="project" value="UniProtKB-KW"/>
</dbReference>
<dbReference type="FunFam" id="1.10.8.60:FF:000009">
    <property type="entry name" value="26S protease regulatory subunit 6A"/>
    <property type="match status" value="1"/>
</dbReference>
<keyword evidence="5 10" id="KW-0547">Nucleotide-binding</keyword>
<evidence type="ECO:0000256" key="4">
    <source>
        <dbReference type="ARBA" id="ARBA00022490"/>
    </source>
</evidence>
<dbReference type="PROSITE" id="PS00674">
    <property type="entry name" value="AAA"/>
    <property type="match status" value="1"/>
</dbReference>
<dbReference type="InterPro" id="IPR050221">
    <property type="entry name" value="26S_Proteasome_ATPase"/>
</dbReference>
<dbReference type="SUPFAM" id="SSF52540">
    <property type="entry name" value="P-loop containing nucleoside triphosphate hydrolases"/>
    <property type="match status" value="1"/>
</dbReference>
<evidence type="ECO:0000256" key="6">
    <source>
        <dbReference type="ARBA" id="ARBA00022840"/>
    </source>
</evidence>
<evidence type="ECO:0000256" key="10">
    <source>
        <dbReference type="RuleBase" id="RU003651"/>
    </source>
</evidence>
<evidence type="ECO:0000256" key="1">
    <source>
        <dbReference type="ARBA" id="ARBA00004123"/>
    </source>
</evidence>
<dbReference type="GO" id="GO:0005737">
    <property type="term" value="C:cytoplasm"/>
    <property type="evidence" value="ECO:0007669"/>
    <property type="project" value="UniProtKB-SubCell"/>
</dbReference>
<dbReference type="GO" id="GO:0005634">
    <property type="term" value="C:nucleus"/>
    <property type="evidence" value="ECO:0007669"/>
    <property type="project" value="UniProtKB-SubCell"/>
</dbReference>
<dbReference type="PANTHER" id="PTHR23073">
    <property type="entry name" value="26S PROTEASOME REGULATORY SUBUNIT"/>
    <property type="match status" value="1"/>
</dbReference>
<dbReference type="Gene3D" id="1.10.8.60">
    <property type="match status" value="1"/>
</dbReference>
<dbReference type="SMART" id="SM00382">
    <property type="entry name" value="AAA"/>
    <property type="match status" value="1"/>
</dbReference>
<evidence type="ECO:0000256" key="2">
    <source>
        <dbReference type="ARBA" id="ARBA00004496"/>
    </source>
</evidence>
<dbReference type="InterPro" id="IPR027417">
    <property type="entry name" value="P-loop_NTPase"/>
</dbReference>
<keyword evidence="7 12" id="KW-0647">Proteasome</keyword>
<comment type="similarity">
    <text evidence="3 10">Belongs to the AAA ATPase family.</text>
</comment>
<proteinExistence type="evidence at transcript level"/>
<dbReference type="EMBL" id="KJ210732">
    <property type="protein sequence ID" value="AJA32460.1"/>
    <property type="molecule type" value="mRNA"/>
</dbReference>
<dbReference type="FunFam" id="3.40.50.300:FF:000037">
    <property type="entry name" value="26S protease regulatory subunit 6A"/>
    <property type="match status" value="1"/>
</dbReference>
<dbReference type="InterPro" id="IPR003960">
    <property type="entry name" value="ATPase_AAA_CS"/>
</dbReference>
<comment type="subcellular location">
    <subcellularLocation>
        <location evidence="2">Cytoplasm</location>
    </subcellularLocation>
    <subcellularLocation>
        <location evidence="1">Nucleus</location>
    </subcellularLocation>
</comment>
<keyword evidence="6 10" id="KW-0067">ATP-binding</keyword>
<dbReference type="AlphaFoldDB" id="A0A0N7ABH5"/>
<evidence type="ECO:0000256" key="5">
    <source>
        <dbReference type="ARBA" id="ARBA00022741"/>
    </source>
</evidence>